<dbReference type="RefSeq" id="XP_020058344.1">
    <property type="nucleotide sequence ID" value="XM_020200825.1"/>
</dbReference>
<proteinExistence type="predicted"/>
<gene>
    <name evidence="1" type="ORF">ASPACDRAFT_40824</name>
</gene>
<dbReference type="VEuPathDB" id="FungiDB:ASPACDRAFT_40824"/>
<name>A0A1L9X0F3_ASPA1</name>
<evidence type="ECO:0000313" key="2">
    <source>
        <dbReference type="Proteomes" id="UP000184546"/>
    </source>
</evidence>
<sequence length="275" mass="30144">MQPRAGNCHLEIARDLPPPGRHIDTVISRWGRTALHYLPTGETALSYTAMRYGDEAVEARLAHGADVDTGAETPLLQAIASCNCNLVPCLLAQGADPDAGTYNNKETALTRTINQSCDLAGHQLPEWCAGECCELRPVLLRRRLPQAMTLHDSITQSPLTVRLFRRRGHGPPAWRSRSGTTTVTLERATLNLRARAGVIRGVEAVLCLASRRHTLSSRSDHSILVAAMSIIQRPHWGHDLVLVFEDFPGASGVDLGQDFDRVLQASDEPPSIDRR</sequence>
<dbReference type="GeneID" id="30974639"/>
<dbReference type="InterPro" id="IPR036770">
    <property type="entry name" value="Ankyrin_rpt-contain_sf"/>
</dbReference>
<dbReference type="EMBL" id="KV878973">
    <property type="protein sequence ID" value="OJK02005.1"/>
    <property type="molecule type" value="Genomic_DNA"/>
</dbReference>
<dbReference type="OrthoDB" id="20872at2759"/>
<protein>
    <submittedName>
        <fullName evidence="1">Uncharacterized protein</fullName>
    </submittedName>
</protein>
<accession>A0A1L9X0F3</accession>
<organism evidence="1 2">
    <name type="scientific">Aspergillus aculeatus (strain ATCC 16872 / CBS 172.66 / WB 5094)</name>
    <dbReference type="NCBI Taxonomy" id="690307"/>
    <lineage>
        <taxon>Eukaryota</taxon>
        <taxon>Fungi</taxon>
        <taxon>Dikarya</taxon>
        <taxon>Ascomycota</taxon>
        <taxon>Pezizomycotina</taxon>
        <taxon>Eurotiomycetes</taxon>
        <taxon>Eurotiomycetidae</taxon>
        <taxon>Eurotiales</taxon>
        <taxon>Aspergillaceae</taxon>
        <taxon>Aspergillus</taxon>
        <taxon>Aspergillus subgen. Circumdati</taxon>
    </lineage>
</organism>
<dbReference type="Gene3D" id="1.25.40.20">
    <property type="entry name" value="Ankyrin repeat-containing domain"/>
    <property type="match status" value="1"/>
</dbReference>
<dbReference type="AlphaFoldDB" id="A0A1L9X0F3"/>
<keyword evidence="2" id="KW-1185">Reference proteome</keyword>
<dbReference type="SUPFAM" id="SSF48403">
    <property type="entry name" value="Ankyrin repeat"/>
    <property type="match status" value="1"/>
</dbReference>
<reference evidence="2" key="1">
    <citation type="journal article" date="2017" name="Genome Biol.">
        <title>Comparative genomics reveals high biological diversity and specific adaptations in the industrially and medically important fungal genus Aspergillus.</title>
        <authorList>
            <person name="de Vries R.P."/>
            <person name="Riley R."/>
            <person name="Wiebenga A."/>
            <person name="Aguilar-Osorio G."/>
            <person name="Amillis S."/>
            <person name="Uchima C.A."/>
            <person name="Anderluh G."/>
            <person name="Asadollahi M."/>
            <person name="Askin M."/>
            <person name="Barry K."/>
            <person name="Battaglia E."/>
            <person name="Bayram O."/>
            <person name="Benocci T."/>
            <person name="Braus-Stromeyer S.A."/>
            <person name="Caldana C."/>
            <person name="Canovas D."/>
            <person name="Cerqueira G.C."/>
            <person name="Chen F."/>
            <person name="Chen W."/>
            <person name="Choi C."/>
            <person name="Clum A."/>
            <person name="Dos Santos R.A."/>
            <person name="Damasio A.R."/>
            <person name="Diallinas G."/>
            <person name="Emri T."/>
            <person name="Fekete E."/>
            <person name="Flipphi M."/>
            <person name="Freyberg S."/>
            <person name="Gallo A."/>
            <person name="Gournas C."/>
            <person name="Habgood R."/>
            <person name="Hainaut M."/>
            <person name="Harispe M.L."/>
            <person name="Henrissat B."/>
            <person name="Hilden K.S."/>
            <person name="Hope R."/>
            <person name="Hossain A."/>
            <person name="Karabika E."/>
            <person name="Karaffa L."/>
            <person name="Karanyi Z."/>
            <person name="Krasevec N."/>
            <person name="Kuo A."/>
            <person name="Kusch H."/>
            <person name="LaButti K."/>
            <person name="Lagendijk E.L."/>
            <person name="Lapidus A."/>
            <person name="Levasseur A."/>
            <person name="Lindquist E."/>
            <person name="Lipzen A."/>
            <person name="Logrieco A.F."/>
            <person name="MacCabe A."/>
            <person name="Maekelae M.R."/>
            <person name="Malavazi I."/>
            <person name="Melin P."/>
            <person name="Meyer V."/>
            <person name="Mielnichuk N."/>
            <person name="Miskei M."/>
            <person name="Molnar A.P."/>
            <person name="Mule G."/>
            <person name="Ngan C.Y."/>
            <person name="Orejas M."/>
            <person name="Orosz E."/>
            <person name="Ouedraogo J.P."/>
            <person name="Overkamp K.M."/>
            <person name="Park H.-S."/>
            <person name="Perrone G."/>
            <person name="Piumi F."/>
            <person name="Punt P.J."/>
            <person name="Ram A.F."/>
            <person name="Ramon A."/>
            <person name="Rauscher S."/>
            <person name="Record E."/>
            <person name="Riano-Pachon D.M."/>
            <person name="Robert V."/>
            <person name="Roehrig J."/>
            <person name="Ruller R."/>
            <person name="Salamov A."/>
            <person name="Salih N.S."/>
            <person name="Samson R.A."/>
            <person name="Sandor E."/>
            <person name="Sanguinetti M."/>
            <person name="Schuetze T."/>
            <person name="Sepcic K."/>
            <person name="Shelest E."/>
            <person name="Sherlock G."/>
            <person name="Sophianopoulou V."/>
            <person name="Squina F.M."/>
            <person name="Sun H."/>
            <person name="Susca A."/>
            <person name="Todd R.B."/>
            <person name="Tsang A."/>
            <person name="Unkles S.E."/>
            <person name="van de Wiele N."/>
            <person name="van Rossen-Uffink D."/>
            <person name="Oliveira J.V."/>
            <person name="Vesth T.C."/>
            <person name="Visser J."/>
            <person name="Yu J.-H."/>
            <person name="Zhou M."/>
            <person name="Andersen M.R."/>
            <person name="Archer D.B."/>
            <person name="Baker S.E."/>
            <person name="Benoit I."/>
            <person name="Brakhage A.A."/>
            <person name="Braus G.H."/>
            <person name="Fischer R."/>
            <person name="Frisvad J.C."/>
            <person name="Goldman G.H."/>
            <person name="Houbraken J."/>
            <person name="Oakley B."/>
            <person name="Pocsi I."/>
            <person name="Scazzocchio C."/>
            <person name="Seiboth B."/>
            <person name="vanKuyk P.A."/>
            <person name="Wortman J."/>
            <person name="Dyer P.S."/>
            <person name="Grigoriev I.V."/>
        </authorList>
    </citation>
    <scope>NUCLEOTIDE SEQUENCE [LARGE SCALE GENOMIC DNA]</scope>
    <source>
        <strain evidence="2">ATCC 16872 / CBS 172.66 / WB 5094</strain>
    </source>
</reference>
<evidence type="ECO:0000313" key="1">
    <source>
        <dbReference type="EMBL" id="OJK02005.1"/>
    </source>
</evidence>
<dbReference type="Proteomes" id="UP000184546">
    <property type="component" value="Unassembled WGS sequence"/>
</dbReference>